<dbReference type="InterPro" id="IPR006199">
    <property type="entry name" value="LexA_DNA-bd_dom"/>
</dbReference>
<dbReference type="PANTHER" id="PTHR33516:SF2">
    <property type="entry name" value="LEXA REPRESSOR-RELATED"/>
    <property type="match status" value="1"/>
</dbReference>
<dbReference type="PRINTS" id="PR00726">
    <property type="entry name" value="LEXASERPTASE"/>
</dbReference>
<dbReference type="Gene3D" id="1.10.10.10">
    <property type="entry name" value="Winged helix-like DNA-binding domain superfamily/Winged helix DNA-binding domain"/>
    <property type="match status" value="1"/>
</dbReference>
<dbReference type="Pfam" id="PF01726">
    <property type="entry name" value="LexA_DNA_bind"/>
    <property type="match status" value="1"/>
</dbReference>
<keyword evidence="7 12" id="KW-0805">Transcription regulation</keyword>
<keyword evidence="5 12" id="KW-0378">Hydrolase</keyword>
<evidence type="ECO:0000256" key="13">
    <source>
        <dbReference type="RuleBase" id="RU003991"/>
    </source>
</evidence>
<keyword evidence="3 12" id="KW-0235">DNA replication</keyword>
<keyword evidence="9 12" id="KW-0804">Transcription</keyword>
<dbReference type="InterPro" id="IPR050077">
    <property type="entry name" value="LexA_repressor"/>
</dbReference>
<feature type="domain" description="Peptidase S24/S26A/S26B/S26C" evidence="14">
    <location>
        <begin position="91"/>
        <end position="206"/>
    </location>
</feature>
<keyword evidence="11 12" id="KW-0742">SOS response</keyword>
<feature type="DNA-binding region" description="H-T-H motif" evidence="12">
    <location>
        <begin position="28"/>
        <end position="48"/>
    </location>
</feature>
<comment type="similarity">
    <text evidence="1 12 13">Belongs to the peptidase S24 family.</text>
</comment>
<keyword evidence="6 12" id="KW-0068">Autocatalytic cleavage</keyword>
<dbReference type="InterPro" id="IPR006197">
    <property type="entry name" value="Peptidase_S24_LexA"/>
</dbReference>
<evidence type="ECO:0000256" key="4">
    <source>
        <dbReference type="ARBA" id="ARBA00022763"/>
    </source>
</evidence>
<dbReference type="Pfam" id="PF00717">
    <property type="entry name" value="Peptidase_S24"/>
    <property type="match status" value="1"/>
</dbReference>
<evidence type="ECO:0000256" key="10">
    <source>
        <dbReference type="ARBA" id="ARBA00023204"/>
    </source>
</evidence>
<name>A0ABV7ZZ61_9GAMM</name>
<keyword evidence="10 12" id="KW-0234">DNA repair</keyword>
<dbReference type="InterPro" id="IPR036390">
    <property type="entry name" value="WH_DNA-bd_sf"/>
</dbReference>
<dbReference type="HAMAP" id="MF_00015">
    <property type="entry name" value="LexA"/>
    <property type="match status" value="1"/>
</dbReference>
<dbReference type="NCBIfam" id="TIGR00498">
    <property type="entry name" value="lexA"/>
    <property type="match status" value="1"/>
</dbReference>
<sequence>MIKLTARQQQVLDFIRSYMDAHSMPPTRAEIARELGFKSANAAEEHLKALARKGAIEMIPGASRGLRLPALENDESISNTTAMDPAHAGLPVIGRVAAGSPTLAAEHIDEYCPVAPDFFSPRADFLLRVNGMSMKDIGVFDDDLVAVAKTAQVRDGDIIVARINEDVTLKRYFREQQCIRLVAENEAFDDIIVTDEDVFAIEGKYVGVIRRQLH</sequence>
<comment type="function">
    <text evidence="12">Represses a number of genes involved in the response to DNA damage (SOS response), including recA and lexA. In the presence of single-stranded DNA, RecA interacts with LexA causing an autocatalytic cleavage which disrupts the DNA-binding part of LexA, leading to derepression of the SOS regulon and eventually DNA repair.</text>
</comment>
<evidence type="ECO:0000256" key="3">
    <source>
        <dbReference type="ARBA" id="ARBA00022705"/>
    </source>
</evidence>
<evidence type="ECO:0000256" key="2">
    <source>
        <dbReference type="ARBA" id="ARBA00022491"/>
    </source>
</evidence>
<evidence type="ECO:0000256" key="6">
    <source>
        <dbReference type="ARBA" id="ARBA00022813"/>
    </source>
</evidence>
<dbReference type="CDD" id="cd06529">
    <property type="entry name" value="S24_LexA-like"/>
    <property type="match status" value="1"/>
</dbReference>
<feature type="domain" description="LexA repressor DNA-binding" evidence="15">
    <location>
        <begin position="1"/>
        <end position="65"/>
    </location>
</feature>
<evidence type="ECO:0000313" key="17">
    <source>
        <dbReference type="Proteomes" id="UP001595617"/>
    </source>
</evidence>
<gene>
    <name evidence="12 16" type="primary">lexA</name>
    <name evidence="16" type="ORF">ACFOOG_07675</name>
</gene>
<dbReference type="InterPro" id="IPR036388">
    <property type="entry name" value="WH-like_DNA-bd_sf"/>
</dbReference>
<comment type="subunit">
    <text evidence="12">Homodimer.</text>
</comment>
<dbReference type="PANTHER" id="PTHR33516">
    <property type="entry name" value="LEXA REPRESSOR"/>
    <property type="match status" value="1"/>
</dbReference>
<comment type="caution">
    <text evidence="16">The sequence shown here is derived from an EMBL/GenBank/DDBJ whole genome shotgun (WGS) entry which is preliminary data.</text>
</comment>
<proteinExistence type="inferred from homology"/>
<dbReference type="InterPro" id="IPR006200">
    <property type="entry name" value="LexA"/>
</dbReference>
<feature type="site" description="Cleavage; by autolysis" evidence="12">
    <location>
        <begin position="98"/>
        <end position="99"/>
    </location>
</feature>
<dbReference type="GO" id="GO:0004252">
    <property type="term" value="F:serine-type endopeptidase activity"/>
    <property type="evidence" value="ECO:0007669"/>
    <property type="project" value="UniProtKB-EC"/>
</dbReference>
<dbReference type="SUPFAM" id="SSF51306">
    <property type="entry name" value="LexA/Signal peptidase"/>
    <property type="match status" value="1"/>
</dbReference>
<evidence type="ECO:0000256" key="5">
    <source>
        <dbReference type="ARBA" id="ARBA00022801"/>
    </source>
</evidence>
<organism evidence="16 17">
    <name type="scientific">Saccharospirillum mangrovi</name>
    <dbReference type="NCBI Taxonomy" id="2161747"/>
    <lineage>
        <taxon>Bacteria</taxon>
        <taxon>Pseudomonadati</taxon>
        <taxon>Pseudomonadota</taxon>
        <taxon>Gammaproteobacteria</taxon>
        <taxon>Oceanospirillales</taxon>
        <taxon>Saccharospirillaceae</taxon>
        <taxon>Saccharospirillum</taxon>
    </lineage>
</organism>
<dbReference type="InterPro" id="IPR039418">
    <property type="entry name" value="LexA-like"/>
</dbReference>
<dbReference type="Gene3D" id="2.10.109.10">
    <property type="entry name" value="Umud Fragment, subunit A"/>
    <property type="match status" value="1"/>
</dbReference>
<reference evidence="17" key="1">
    <citation type="journal article" date="2019" name="Int. J. Syst. Evol. Microbiol.">
        <title>The Global Catalogue of Microorganisms (GCM) 10K type strain sequencing project: providing services to taxonomists for standard genome sequencing and annotation.</title>
        <authorList>
            <consortium name="The Broad Institute Genomics Platform"/>
            <consortium name="The Broad Institute Genome Sequencing Center for Infectious Disease"/>
            <person name="Wu L."/>
            <person name="Ma J."/>
        </authorList>
    </citation>
    <scope>NUCLEOTIDE SEQUENCE [LARGE SCALE GENOMIC DNA]</scope>
    <source>
        <strain evidence="17">IBRC 10765</strain>
    </source>
</reference>
<dbReference type="EMBL" id="JBHRYR010000003">
    <property type="protein sequence ID" value="MFC3852707.1"/>
    <property type="molecule type" value="Genomic_DNA"/>
</dbReference>
<protein>
    <recommendedName>
        <fullName evidence="12">LexA repressor</fullName>
        <ecNumber evidence="12">3.4.21.88</ecNumber>
    </recommendedName>
</protein>
<evidence type="ECO:0000256" key="8">
    <source>
        <dbReference type="ARBA" id="ARBA00023125"/>
    </source>
</evidence>
<feature type="active site" description="For autocatalytic cleavage activity" evidence="12">
    <location>
        <position position="133"/>
    </location>
</feature>
<evidence type="ECO:0000256" key="11">
    <source>
        <dbReference type="ARBA" id="ARBA00023236"/>
    </source>
</evidence>
<dbReference type="SUPFAM" id="SSF46785">
    <property type="entry name" value="Winged helix' DNA-binding domain"/>
    <property type="match status" value="1"/>
</dbReference>
<keyword evidence="4 12" id="KW-0227">DNA damage</keyword>
<accession>A0ABV7ZZ61</accession>
<keyword evidence="17" id="KW-1185">Reference proteome</keyword>
<evidence type="ECO:0000256" key="9">
    <source>
        <dbReference type="ARBA" id="ARBA00023163"/>
    </source>
</evidence>
<evidence type="ECO:0000256" key="12">
    <source>
        <dbReference type="HAMAP-Rule" id="MF_00015"/>
    </source>
</evidence>
<dbReference type="InterPro" id="IPR015927">
    <property type="entry name" value="Peptidase_S24_S26A/B/C"/>
</dbReference>
<dbReference type="InterPro" id="IPR036286">
    <property type="entry name" value="LexA/Signal_pep-like_sf"/>
</dbReference>
<evidence type="ECO:0000259" key="15">
    <source>
        <dbReference type="Pfam" id="PF01726"/>
    </source>
</evidence>
<evidence type="ECO:0000256" key="7">
    <source>
        <dbReference type="ARBA" id="ARBA00023015"/>
    </source>
</evidence>
<keyword evidence="8 12" id="KW-0238">DNA-binding</keyword>
<evidence type="ECO:0000256" key="1">
    <source>
        <dbReference type="ARBA" id="ARBA00007484"/>
    </source>
</evidence>
<dbReference type="RefSeq" id="WP_380695173.1">
    <property type="nucleotide sequence ID" value="NZ_JBHRYR010000003.1"/>
</dbReference>
<dbReference type="Proteomes" id="UP001595617">
    <property type="component" value="Unassembled WGS sequence"/>
</dbReference>
<feature type="active site" description="For autocatalytic cleavage activity" evidence="12">
    <location>
        <position position="170"/>
    </location>
</feature>
<dbReference type="EC" id="3.4.21.88" evidence="12"/>
<keyword evidence="2 12" id="KW-0678">Repressor</keyword>
<evidence type="ECO:0000259" key="14">
    <source>
        <dbReference type="Pfam" id="PF00717"/>
    </source>
</evidence>
<evidence type="ECO:0000313" key="16">
    <source>
        <dbReference type="EMBL" id="MFC3852707.1"/>
    </source>
</evidence>
<comment type="catalytic activity">
    <reaction evidence="12">
        <text>Hydrolysis of Ala-|-Gly bond in repressor LexA.</text>
        <dbReference type="EC" id="3.4.21.88"/>
    </reaction>
</comment>